<feature type="transmembrane region" description="Helical" evidence="11">
    <location>
        <begin position="12"/>
        <end position="32"/>
    </location>
</feature>
<name>A0A6F8PSE9_9GAMM</name>
<evidence type="ECO:0000256" key="2">
    <source>
        <dbReference type="ARBA" id="ARBA00011084"/>
    </source>
</evidence>
<comment type="subcellular location">
    <subcellularLocation>
        <location evidence="1">Cell inner membrane</location>
        <topology evidence="1">Single-pass membrane protein</topology>
    </subcellularLocation>
</comment>
<dbReference type="PANTHER" id="PTHR39583">
    <property type="entry name" value="TYPE II SECRETION SYSTEM PROTEIN J-RELATED"/>
    <property type="match status" value="1"/>
</dbReference>
<keyword evidence="9 11" id="KW-0472">Membrane</keyword>
<keyword evidence="7 11" id="KW-0812">Transmembrane</keyword>
<dbReference type="KEGG" id="tse:THMIRHAS_04260"/>
<dbReference type="GO" id="GO:0005886">
    <property type="term" value="C:plasma membrane"/>
    <property type="evidence" value="ECO:0007669"/>
    <property type="project" value="UniProtKB-SubCell"/>
</dbReference>
<evidence type="ECO:0000313" key="13">
    <source>
        <dbReference type="Proteomes" id="UP000501726"/>
    </source>
</evidence>
<evidence type="ECO:0000256" key="3">
    <source>
        <dbReference type="ARBA" id="ARBA00021539"/>
    </source>
</evidence>
<accession>A0A6F8PSE9</accession>
<feature type="region of interest" description="Disordered" evidence="10">
    <location>
        <begin position="216"/>
        <end position="257"/>
    </location>
</feature>
<keyword evidence="5" id="KW-0488">Methylation</keyword>
<keyword evidence="6" id="KW-0997">Cell inner membrane</keyword>
<reference evidence="13" key="1">
    <citation type="submission" date="2019-11" db="EMBL/GenBank/DDBJ databases">
        <title>Isolation and characterization of two novel species in the genus Thiomicrorhabdus.</title>
        <authorList>
            <person name="Mochizuki J."/>
            <person name="Kojima H."/>
            <person name="Fukui M."/>
        </authorList>
    </citation>
    <scope>NUCLEOTIDE SEQUENCE [LARGE SCALE GENOMIC DNA]</scope>
    <source>
        <strain evidence="13">aks77</strain>
    </source>
</reference>
<dbReference type="RefSeq" id="WP_173270223.1">
    <property type="nucleotide sequence ID" value="NZ_AP021889.1"/>
</dbReference>
<evidence type="ECO:0000256" key="10">
    <source>
        <dbReference type="SAM" id="MobiDB-lite"/>
    </source>
</evidence>
<dbReference type="PANTHER" id="PTHR39583:SF2">
    <property type="entry name" value="TYPE II SECRETION SYSTEM PROTEIN J"/>
    <property type="match status" value="1"/>
</dbReference>
<dbReference type="Pfam" id="PF07963">
    <property type="entry name" value="N_methyl"/>
    <property type="match status" value="1"/>
</dbReference>
<dbReference type="InterPro" id="IPR051621">
    <property type="entry name" value="T2SS_protein_J"/>
</dbReference>
<keyword evidence="13" id="KW-1185">Reference proteome</keyword>
<evidence type="ECO:0000256" key="8">
    <source>
        <dbReference type="ARBA" id="ARBA00022989"/>
    </source>
</evidence>
<proteinExistence type="inferred from homology"/>
<dbReference type="NCBIfam" id="TIGR02532">
    <property type="entry name" value="IV_pilin_GFxxxE"/>
    <property type="match status" value="1"/>
</dbReference>
<dbReference type="Gene3D" id="3.10.610.10">
    <property type="entry name" value="GSPII I/J protein-like"/>
    <property type="match status" value="1"/>
</dbReference>
<evidence type="ECO:0000256" key="9">
    <source>
        <dbReference type="ARBA" id="ARBA00023136"/>
    </source>
</evidence>
<dbReference type="Proteomes" id="UP000501726">
    <property type="component" value="Chromosome"/>
</dbReference>
<evidence type="ECO:0000256" key="7">
    <source>
        <dbReference type="ARBA" id="ARBA00022692"/>
    </source>
</evidence>
<evidence type="ECO:0000313" key="12">
    <source>
        <dbReference type="EMBL" id="BBP45053.1"/>
    </source>
</evidence>
<sequence>MDCKPRIRQQGFTLIELLIAMSIAAVISLMAYQSIDASVRSNQILERHQQDLRQVQSAWWWLEQDLMQLAPRAVSDGLGGTLPALAYRTDIPLEFSRFSVADSPLAQAGRYGVLRVAYLFEGSELIRLQWPVSDRAPDSQPSRRVLLQDVQQFALRFLDQNGQWQSSWPPVNQTPASLNNRLPKALEVSMQTAQGEVRRLFAGVDWLDFNPYTTATSAAENSSDTSSESTPQAPTPEVNATDSIEVSVPPPELLDAN</sequence>
<evidence type="ECO:0000256" key="6">
    <source>
        <dbReference type="ARBA" id="ARBA00022519"/>
    </source>
</evidence>
<protein>
    <recommendedName>
        <fullName evidence="3">Type II secretion system protein J</fullName>
    </recommendedName>
</protein>
<dbReference type="GO" id="GO:0015628">
    <property type="term" value="P:protein secretion by the type II secretion system"/>
    <property type="evidence" value="ECO:0007669"/>
    <property type="project" value="InterPro"/>
</dbReference>
<dbReference type="EMBL" id="AP021889">
    <property type="protein sequence ID" value="BBP45053.1"/>
    <property type="molecule type" value="Genomic_DNA"/>
</dbReference>
<feature type="compositionally biased region" description="Polar residues" evidence="10">
    <location>
        <begin position="216"/>
        <end position="244"/>
    </location>
</feature>
<dbReference type="AlphaFoldDB" id="A0A6F8PSE9"/>
<organism evidence="12 13">
    <name type="scientific">Thiosulfatimonas sediminis</name>
    <dbReference type="NCBI Taxonomy" id="2675054"/>
    <lineage>
        <taxon>Bacteria</taxon>
        <taxon>Pseudomonadati</taxon>
        <taxon>Pseudomonadota</taxon>
        <taxon>Gammaproteobacteria</taxon>
        <taxon>Thiotrichales</taxon>
        <taxon>Piscirickettsiaceae</taxon>
        <taxon>Thiosulfatimonas</taxon>
    </lineage>
</organism>
<evidence type="ECO:0000256" key="11">
    <source>
        <dbReference type="SAM" id="Phobius"/>
    </source>
</evidence>
<feature type="compositionally biased region" description="Pro residues" evidence="10">
    <location>
        <begin position="248"/>
        <end position="257"/>
    </location>
</feature>
<dbReference type="Pfam" id="PF11612">
    <property type="entry name" value="T2SSJ"/>
    <property type="match status" value="1"/>
</dbReference>
<dbReference type="SUPFAM" id="SSF54523">
    <property type="entry name" value="Pili subunits"/>
    <property type="match status" value="1"/>
</dbReference>
<dbReference type="Gene3D" id="2.10.70.20">
    <property type="entry name" value="gspk-gspi-gspj complex like domains"/>
    <property type="match status" value="1"/>
</dbReference>
<evidence type="ECO:0000256" key="5">
    <source>
        <dbReference type="ARBA" id="ARBA00022481"/>
    </source>
</evidence>
<dbReference type="NCBIfam" id="TIGR01711">
    <property type="entry name" value="gspJ"/>
    <property type="match status" value="1"/>
</dbReference>
<dbReference type="PROSITE" id="PS00409">
    <property type="entry name" value="PROKAR_NTER_METHYL"/>
    <property type="match status" value="1"/>
</dbReference>
<evidence type="ECO:0000256" key="4">
    <source>
        <dbReference type="ARBA" id="ARBA00022475"/>
    </source>
</evidence>
<dbReference type="GO" id="GO:0015627">
    <property type="term" value="C:type II protein secretion system complex"/>
    <property type="evidence" value="ECO:0007669"/>
    <property type="project" value="InterPro"/>
</dbReference>
<dbReference type="InterPro" id="IPR012902">
    <property type="entry name" value="N_methyl_site"/>
</dbReference>
<keyword evidence="8 11" id="KW-1133">Transmembrane helix</keyword>
<gene>
    <name evidence="12" type="ORF">THMIRHAS_04260</name>
</gene>
<dbReference type="InterPro" id="IPR010055">
    <property type="entry name" value="T2SS_protein-GspJ"/>
</dbReference>
<comment type="similarity">
    <text evidence="2">Belongs to the GSP J family.</text>
</comment>
<dbReference type="InterPro" id="IPR045584">
    <property type="entry name" value="Pilin-like"/>
</dbReference>
<keyword evidence="4" id="KW-1003">Cell membrane</keyword>
<evidence type="ECO:0000256" key="1">
    <source>
        <dbReference type="ARBA" id="ARBA00004377"/>
    </source>
</evidence>